<organism evidence="2 3">
    <name type="scientific">Candidatus Protochlamydia naegleriophila</name>
    <dbReference type="NCBI Taxonomy" id="389348"/>
    <lineage>
        <taxon>Bacteria</taxon>
        <taxon>Pseudomonadati</taxon>
        <taxon>Chlamydiota</taxon>
        <taxon>Chlamydiia</taxon>
        <taxon>Parachlamydiales</taxon>
        <taxon>Parachlamydiaceae</taxon>
        <taxon>Candidatus Protochlamydia</taxon>
    </lineage>
</organism>
<dbReference type="EMBL" id="LN879502">
    <property type="protein sequence ID" value="CUI15669.1"/>
    <property type="molecule type" value="Genomic_DNA"/>
</dbReference>
<evidence type="ECO:0000256" key="1">
    <source>
        <dbReference type="SAM" id="Phobius"/>
    </source>
</evidence>
<keyword evidence="1" id="KW-0472">Membrane</keyword>
<dbReference type="InParanoid" id="A0A0U5JCU1"/>
<reference evidence="3" key="1">
    <citation type="submission" date="2015-09" db="EMBL/GenBank/DDBJ databases">
        <authorList>
            <person name="Bertelli C."/>
        </authorList>
    </citation>
    <scope>NUCLEOTIDE SEQUENCE [LARGE SCALE GENOMIC DNA]</scope>
    <source>
        <strain evidence="3">KNic</strain>
    </source>
</reference>
<proteinExistence type="predicted"/>
<dbReference type="RefSeq" id="WP_059059513.1">
    <property type="nucleotide sequence ID" value="NZ_LN879502.1"/>
</dbReference>
<gene>
    <name evidence="2" type="ORF">PNK_0030</name>
</gene>
<dbReference type="PATRIC" id="fig|389348.3.peg.34"/>
<sequence length="103" mass="11745">MTQKGSDKVQDPHFPGEIELYGDPGIASFDAKVPKFLLWTYLLLPIWGVVSFYFFWNGSIGWFDRGAWRQLQIAANTTFPIENQNMVAEVQAKEEPKSKNGHP</sequence>
<name>A0A0U5JCU1_9BACT</name>
<evidence type="ECO:0000313" key="3">
    <source>
        <dbReference type="Proteomes" id="UP000069902"/>
    </source>
</evidence>
<keyword evidence="1" id="KW-1133">Transmembrane helix</keyword>
<dbReference type="KEGG" id="pnl:PNK_0030"/>
<dbReference type="AlphaFoldDB" id="A0A0U5JCU1"/>
<dbReference type="Proteomes" id="UP000069902">
    <property type="component" value="Chromosome cPNK"/>
</dbReference>
<feature type="transmembrane region" description="Helical" evidence="1">
    <location>
        <begin position="36"/>
        <end position="56"/>
    </location>
</feature>
<evidence type="ECO:0000313" key="2">
    <source>
        <dbReference type="EMBL" id="CUI15669.1"/>
    </source>
</evidence>
<keyword evidence="3" id="KW-1185">Reference proteome</keyword>
<keyword evidence="1" id="KW-0812">Transmembrane</keyword>
<accession>A0A0U5JCU1</accession>
<protein>
    <submittedName>
        <fullName evidence="2">Conserved putative membrane protein</fullName>
    </submittedName>
</protein>
<dbReference type="STRING" id="389348.PNK_0030"/>